<evidence type="ECO:0000313" key="13">
    <source>
        <dbReference type="Proteomes" id="UP000194664"/>
    </source>
</evidence>
<sequence>MFPPIVQGYLALTHVLSPIYGRVMDRRADQGKEDKQRLGERFGYAGRSRPEGRLIWFHAASVGESLSLEPVIKEILAEWDDVSVLVTSGTLTSAKVLAETLPAKAFHQFAPIDTPSAMRRFLKHWKPDLAIWTESEIWPRMIVETHRAKVPMALINARVSDKTARQWQKFPRSIASLLNLFDIVLTQEEPVAETIRAIGVTKARAIGSTKQDAAPLPVDADVLNAIQHSIGDRDVWLAASTHQTEEEHVVSAQQFLGQGAPFLIVAPRHPERGDEVTEMFRAAGFAVAQRSKSEPIDDDVQVYVADTVGEMGLWYRIAKYSFVGGSLAPVGGHNPFEPVALGSAVISGTKVFNFDAVYERLDRAHGYVSIADPSELGYAVQALINNPDERDQMVQRALESTRLDGTATERVIAAIKAYL</sequence>
<feature type="site" description="Transition state stabilizer" evidence="9">
    <location>
        <position position="134"/>
    </location>
</feature>
<evidence type="ECO:0000256" key="7">
    <source>
        <dbReference type="ARBA" id="ARBA00049183"/>
    </source>
</evidence>
<dbReference type="RefSeq" id="WP_086451985.1">
    <property type="nucleotide sequence ID" value="NZ_MSPP01000004.1"/>
</dbReference>
<name>A0A251WWA0_9RHOB</name>
<dbReference type="SUPFAM" id="SSF53756">
    <property type="entry name" value="UDP-Glycosyltransferase/glycogen phosphorylase"/>
    <property type="match status" value="1"/>
</dbReference>
<dbReference type="InterPro" id="IPR007507">
    <property type="entry name" value="Glycos_transf_N"/>
</dbReference>
<gene>
    <name evidence="12" type="ORF">BVC71_12370</name>
</gene>
<evidence type="ECO:0000313" key="12">
    <source>
        <dbReference type="EMBL" id="OUD08717.1"/>
    </source>
</evidence>
<dbReference type="GO" id="GO:0043842">
    <property type="term" value="F:Kdo transferase activity"/>
    <property type="evidence" value="ECO:0007669"/>
    <property type="project" value="UniProtKB-EC"/>
</dbReference>
<organism evidence="12 13">
    <name type="scientific">Marivivens niveibacter</name>
    <dbReference type="NCBI Taxonomy" id="1930667"/>
    <lineage>
        <taxon>Bacteria</taxon>
        <taxon>Pseudomonadati</taxon>
        <taxon>Pseudomonadota</taxon>
        <taxon>Alphaproteobacteria</taxon>
        <taxon>Rhodobacterales</taxon>
        <taxon>Paracoccaceae</taxon>
        <taxon>Marivivens group</taxon>
        <taxon>Marivivens</taxon>
    </lineage>
</organism>
<dbReference type="Gene3D" id="3.40.50.11720">
    <property type="entry name" value="3-Deoxy-D-manno-octulosonic-acid transferase, N-terminal domain"/>
    <property type="match status" value="1"/>
</dbReference>
<protein>
    <recommendedName>
        <fullName evidence="4 10">3-deoxy-D-manno-octulosonic acid transferase</fullName>
        <shortName evidence="10">Kdo transferase</shortName>
        <ecNumber evidence="3 10">2.4.99.12</ecNumber>
    </recommendedName>
    <alternativeName>
        <fullName evidence="6 10">Lipid IV(A) 3-deoxy-D-manno-octulosonic acid transferase</fullName>
    </alternativeName>
</protein>
<dbReference type="PANTHER" id="PTHR42755:SF1">
    <property type="entry name" value="3-DEOXY-D-MANNO-OCTULOSONIC ACID TRANSFERASE, MITOCHONDRIAL-RELATED"/>
    <property type="match status" value="1"/>
</dbReference>
<dbReference type="OrthoDB" id="9789797at2"/>
<keyword evidence="10" id="KW-0448">Lipopolysaccharide biosynthesis</keyword>
<feature type="domain" description="3-deoxy-D-manno-octulosonic-acid transferase N-terminal" evidence="11">
    <location>
        <begin position="36"/>
        <end position="212"/>
    </location>
</feature>
<dbReference type="EMBL" id="MSPP01000004">
    <property type="protein sequence ID" value="OUD08717.1"/>
    <property type="molecule type" value="Genomic_DNA"/>
</dbReference>
<dbReference type="Pfam" id="PF04413">
    <property type="entry name" value="Glycos_transf_N"/>
    <property type="match status" value="1"/>
</dbReference>
<evidence type="ECO:0000256" key="4">
    <source>
        <dbReference type="ARBA" id="ARBA00019077"/>
    </source>
</evidence>
<dbReference type="GO" id="GO:0009245">
    <property type="term" value="P:lipid A biosynthetic process"/>
    <property type="evidence" value="ECO:0007669"/>
    <property type="project" value="TreeGrafter"/>
</dbReference>
<accession>A0A251WWA0</accession>
<feature type="active site" description="Proton acceptor" evidence="8">
    <location>
        <position position="64"/>
    </location>
</feature>
<keyword evidence="13" id="KW-1185">Reference proteome</keyword>
<dbReference type="GO" id="GO:0009244">
    <property type="term" value="P:lipopolysaccharide core region biosynthetic process"/>
    <property type="evidence" value="ECO:0007669"/>
    <property type="project" value="UniProtKB-UniRule"/>
</dbReference>
<comment type="function">
    <text evidence="1 10">Involved in lipopolysaccharide (LPS) biosynthesis. Catalyzes the transfer of 3-deoxy-D-manno-octulosonate (Kdo) residue(s) from CMP-Kdo to lipid IV(A), the tetraacyldisaccharide-1,4'-bisphosphate precursor of lipid A.</text>
</comment>
<evidence type="ECO:0000256" key="6">
    <source>
        <dbReference type="ARBA" id="ARBA00031445"/>
    </source>
</evidence>
<evidence type="ECO:0000256" key="9">
    <source>
        <dbReference type="PIRSR" id="PIRSR639901-2"/>
    </source>
</evidence>
<evidence type="ECO:0000256" key="5">
    <source>
        <dbReference type="ARBA" id="ARBA00022679"/>
    </source>
</evidence>
<proteinExistence type="inferred from homology"/>
<comment type="caution">
    <text evidence="12">The sequence shown here is derived from an EMBL/GenBank/DDBJ whole genome shotgun (WGS) entry which is preliminary data.</text>
</comment>
<comment type="subcellular location">
    <subcellularLocation>
        <location evidence="10">Cell membrane</location>
    </subcellularLocation>
</comment>
<evidence type="ECO:0000256" key="10">
    <source>
        <dbReference type="RuleBase" id="RU365103"/>
    </source>
</evidence>
<evidence type="ECO:0000256" key="1">
    <source>
        <dbReference type="ARBA" id="ARBA00003394"/>
    </source>
</evidence>
<keyword evidence="10" id="KW-1003">Cell membrane</keyword>
<evidence type="ECO:0000256" key="2">
    <source>
        <dbReference type="ARBA" id="ARBA00004713"/>
    </source>
</evidence>
<dbReference type="EC" id="2.4.99.12" evidence="3 10"/>
<dbReference type="UniPathway" id="UPA00958"/>
<reference evidence="12 13" key="1">
    <citation type="submission" date="2016-12" db="EMBL/GenBank/DDBJ databases">
        <title>The draft genome sequence of HSLHS2.</title>
        <authorList>
            <person name="Hu D."/>
            <person name="Wang L."/>
            <person name="Shao Z."/>
        </authorList>
    </citation>
    <scope>NUCLEOTIDE SEQUENCE [LARGE SCALE GENOMIC DNA]</scope>
    <source>
        <strain evidence="12">MCCC 1A06712</strain>
    </source>
</reference>
<evidence type="ECO:0000259" key="11">
    <source>
        <dbReference type="Pfam" id="PF04413"/>
    </source>
</evidence>
<dbReference type="PANTHER" id="PTHR42755">
    <property type="entry name" value="3-DEOXY-MANNO-OCTULOSONATE CYTIDYLYLTRANSFERASE"/>
    <property type="match status" value="1"/>
</dbReference>
<evidence type="ECO:0000256" key="8">
    <source>
        <dbReference type="PIRSR" id="PIRSR639901-1"/>
    </source>
</evidence>
<comment type="pathway">
    <text evidence="2 10">Bacterial outer membrane biogenesis; LPS core biosynthesis.</text>
</comment>
<dbReference type="GO" id="GO:0005886">
    <property type="term" value="C:plasma membrane"/>
    <property type="evidence" value="ECO:0007669"/>
    <property type="project" value="UniProtKB-SubCell"/>
</dbReference>
<evidence type="ECO:0000256" key="3">
    <source>
        <dbReference type="ARBA" id="ARBA00012621"/>
    </source>
</evidence>
<dbReference type="AlphaFoldDB" id="A0A251WWA0"/>
<dbReference type="Gene3D" id="3.40.50.2000">
    <property type="entry name" value="Glycogen Phosphorylase B"/>
    <property type="match status" value="1"/>
</dbReference>
<keyword evidence="5 10" id="KW-0808">Transferase</keyword>
<comment type="similarity">
    <text evidence="10">Belongs to the glycosyltransferase group 1 family.</text>
</comment>
<dbReference type="InterPro" id="IPR038107">
    <property type="entry name" value="Glycos_transf_N_sf"/>
</dbReference>
<dbReference type="InterPro" id="IPR039901">
    <property type="entry name" value="Kdotransferase"/>
</dbReference>
<dbReference type="Proteomes" id="UP000194664">
    <property type="component" value="Unassembled WGS sequence"/>
</dbReference>
<feature type="site" description="Transition state stabilizer" evidence="9">
    <location>
        <position position="210"/>
    </location>
</feature>
<comment type="catalytic activity">
    <reaction evidence="7 10">
        <text>lipid IVA (E. coli) + CMP-3-deoxy-beta-D-manno-octulosonate = alpha-Kdo-(2-&gt;6)-lipid IVA (E. coli) + CMP + H(+)</text>
        <dbReference type="Rhea" id="RHEA:28066"/>
        <dbReference type="ChEBI" id="CHEBI:15378"/>
        <dbReference type="ChEBI" id="CHEBI:58603"/>
        <dbReference type="ChEBI" id="CHEBI:60364"/>
        <dbReference type="ChEBI" id="CHEBI:60377"/>
        <dbReference type="ChEBI" id="CHEBI:85987"/>
        <dbReference type="EC" id="2.4.99.12"/>
    </reaction>
</comment>
<keyword evidence="10" id="KW-0472">Membrane</keyword>